<organism evidence="2">
    <name type="scientific">Riptortus pedestris</name>
    <name type="common">Bean bug</name>
    <dbReference type="NCBI Taxonomy" id="329032"/>
    <lineage>
        <taxon>Eukaryota</taxon>
        <taxon>Metazoa</taxon>
        <taxon>Ecdysozoa</taxon>
        <taxon>Arthropoda</taxon>
        <taxon>Hexapoda</taxon>
        <taxon>Insecta</taxon>
        <taxon>Pterygota</taxon>
        <taxon>Neoptera</taxon>
        <taxon>Paraneoptera</taxon>
        <taxon>Hemiptera</taxon>
        <taxon>Heteroptera</taxon>
        <taxon>Panheteroptera</taxon>
        <taxon>Pentatomomorpha</taxon>
        <taxon>Coreoidea</taxon>
        <taxon>Alydidae</taxon>
        <taxon>Riptortus</taxon>
    </lineage>
</organism>
<sequence>MFTSTGQSPDTHSSPSVSPFESGSDLISLSSGSDFKCFSNISAAPSSKTPFTRGSLLITTLFGEIISPLGVGSGLSRVLGKWLCLVRWRFRCMACVVA</sequence>
<reference evidence="2" key="1">
    <citation type="journal article" date="2013" name="PLoS ONE">
        <title>Gene expression in gut symbiotic organ of stinkbug affected by extracellular bacterial symbiont.</title>
        <authorList>
            <person name="Futahashi R."/>
            <person name="Tanaka K."/>
            <person name="Tanahashi M."/>
            <person name="Nikoh N."/>
            <person name="Kikuchi Y."/>
            <person name="Lee B.L."/>
            <person name="Fukatsu T."/>
        </authorList>
    </citation>
    <scope>NUCLEOTIDE SEQUENCE</scope>
    <source>
        <tissue evidence="2">Midgut</tissue>
    </source>
</reference>
<name>R4WE65_RIPPE</name>
<evidence type="ECO:0000313" key="2">
    <source>
        <dbReference type="EMBL" id="BAN21359.1"/>
    </source>
</evidence>
<proteinExistence type="evidence at transcript level"/>
<feature type="compositionally biased region" description="Polar residues" evidence="1">
    <location>
        <begin position="1"/>
        <end position="12"/>
    </location>
</feature>
<dbReference type="EMBL" id="AK418144">
    <property type="protein sequence ID" value="BAN21359.1"/>
    <property type="molecule type" value="mRNA"/>
</dbReference>
<evidence type="ECO:0000256" key="1">
    <source>
        <dbReference type="SAM" id="MobiDB-lite"/>
    </source>
</evidence>
<feature type="compositionally biased region" description="Low complexity" evidence="1">
    <location>
        <begin position="13"/>
        <end position="24"/>
    </location>
</feature>
<dbReference type="AlphaFoldDB" id="R4WE65"/>
<accession>R4WE65</accession>
<feature type="region of interest" description="Disordered" evidence="1">
    <location>
        <begin position="1"/>
        <end position="24"/>
    </location>
</feature>
<protein>
    <submittedName>
        <fullName evidence="2">Unkown protein</fullName>
    </submittedName>
</protein>